<organism evidence="1 2">
    <name type="scientific">Daucus carota subsp. sativus</name>
    <name type="common">Carrot</name>
    <dbReference type="NCBI Taxonomy" id="79200"/>
    <lineage>
        <taxon>Eukaryota</taxon>
        <taxon>Viridiplantae</taxon>
        <taxon>Streptophyta</taxon>
        <taxon>Embryophyta</taxon>
        <taxon>Tracheophyta</taxon>
        <taxon>Spermatophyta</taxon>
        <taxon>Magnoliopsida</taxon>
        <taxon>eudicotyledons</taxon>
        <taxon>Gunneridae</taxon>
        <taxon>Pentapetalae</taxon>
        <taxon>asterids</taxon>
        <taxon>campanulids</taxon>
        <taxon>Apiales</taxon>
        <taxon>Apiaceae</taxon>
        <taxon>Apioideae</taxon>
        <taxon>Scandiceae</taxon>
        <taxon>Daucinae</taxon>
        <taxon>Daucus</taxon>
        <taxon>Daucus sect. Daucus</taxon>
    </lineage>
</organism>
<protein>
    <submittedName>
        <fullName evidence="1">Uncharacterized protein</fullName>
    </submittedName>
</protein>
<dbReference type="PANTHER" id="PTHR34950">
    <property type="entry name" value="OS04G0457400 PROTEIN"/>
    <property type="match status" value="1"/>
</dbReference>
<sequence>MSLAEVYVMKKIHKEKMESATEKGNQKADSTDYTKTLLKKKKISNGGCFPMVFKKIHPNGIAS</sequence>
<dbReference type="AlphaFoldDB" id="A0AAF1B2U6"/>
<accession>A0AAF1B2U6</accession>
<keyword evidence="2" id="KW-1185">Reference proteome</keyword>
<reference evidence="1" key="1">
    <citation type="journal article" date="2016" name="Nat. Genet.">
        <title>A high-quality carrot genome assembly provides new insights into carotenoid accumulation and asterid genome evolution.</title>
        <authorList>
            <person name="Iorizzo M."/>
            <person name="Ellison S."/>
            <person name="Senalik D."/>
            <person name="Zeng P."/>
            <person name="Satapoomin P."/>
            <person name="Huang J."/>
            <person name="Bowman M."/>
            <person name="Iovene M."/>
            <person name="Sanseverino W."/>
            <person name="Cavagnaro P."/>
            <person name="Yildiz M."/>
            <person name="Macko-Podgorni A."/>
            <person name="Moranska E."/>
            <person name="Grzebelus E."/>
            <person name="Grzebelus D."/>
            <person name="Ashrafi H."/>
            <person name="Zheng Z."/>
            <person name="Cheng S."/>
            <person name="Spooner D."/>
            <person name="Van Deynze A."/>
            <person name="Simon P."/>
        </authorList>
    </citation>
    <scope>NUCLEOTIDE SEQUENCE</scope>
    <source>
        <tissue evidence="1">Leaf</tissue>
    </source>
</reference>
<dbReference type="PANTHER" id="PTHR34950:SF2">
    <property type="entry name" value="OS10G0364900 PROTEIN"/>
    <property type="match status" value="1"/>
</dbReference>
<proteinExistence type="predicted"/>
<dbReference type="Proteomes" id="UP000077755">
    <property type="component" value="Chromosome 5"/>
</dbReference>
<evidence type="ECO:0000313" key="1">
    <source>
        <dbReference type="EMBL" id="WOH01912.1"/>
    </source>
</evidence>
<name>A0AAF1B2U6_DAUCS</name>
<gene>
    <name evidence="1" type="ORF">DCAR_0521298</name>
</gene>
<dbReference type="EMBL" id="CP093347">
    <property type="protein sequence ID" value="WOH01912.1"/>
    <property type="molecule type" value="Genomic_DNA"/>
</dbReference>
<evidence type="ECO:0000313" key="2">
    <source>
        <dbReference type="Proteomes" id="UP000077755"/>
    </source>
</evidence>
<reference evidence="1" key="2">
    <citation type="submission" date="2022-03" db="EMBL/GenBank/DDBJ databases">
        <title>Draft title - Genomic analysis of global carrot germplasm unveils the trajectory of domestication and the origin of high carotenoid orange carrot.</title>
        <authorList>
            <person name="Iorizzo M."/>
            <person name="Ellison S."/>
            <person name="Senalik D."/>
            <person name="Macko-Podgorni A."/>
            <person name="Grzebelus D."/>
            <person name="Bostan H."/>
            <person name="Rolling W."/>
            <person name="Curaba J."/>
            <person name="Simon P."/>
        </authorList>
    </citation>
    <scope>NUCLEOTIDE SEQUENCE</scope>
    <source>
        <tissue evidence="1">Leaf</tissue>
    </source>
</reference>